<evidence type="ECO:0000313" key="1">
    <source>
        <dbReference type="EMBL" id="CAG6662964.1"/>
    </source>
</evidence>
<name>A0A8D8S481_9HEMI</name>
<proteinExistence type="predicted"/>
<accession>A0A8D8S481</accession>
<dbReference type="AlphaFoldDB" id="A0A8D8S481"/>
<reference evidence="1" key="1">
    <citation type="submission" date="2021-05" db="EMBL/GenBank/DDBJ databases">
        <authorList>
            <person name="Alioto T."/>
            <person name="Alioto T."/>
            <person name="Gomez Garrido J."/>
        </authorList>
    </citation>
    <scope>NUCLEOTIDE SEQUENCE</scope>
</reference>
<dbReference type="EMBL" id="HBUF01204144">
    <property type="protein sequence ID" value="CAG6662964.1"/>
    <property type="molecule type" value="Transcribed_RNA"/>
</dbReference>
<protein>
    <submittedName>
        <fullName evidence="1">Uncharacterized protein</fullName>
    </submittedName>
</protein>
<sequence length="122" mass="12841">MDTFMSSGRSCASILLLSSSSSLIKGPVGSNPSQRSSFKSSPSLQELDIVIDLSIVELVPIVELPPREDCLMSSTVLLGSALGTELLVVVVRSLVCVEYFPSPPCAERVAVVVSFVTVVVVA</sequence>
<organism evidence="1">
    <name type="scientific">Cacopsylla melanoneura</name>
    <dbReference type="NCBI Taxonomy" id="428564"/>
    <lineage>
        <taxon>Eukaryota</taxon>
        <taxon>Metazoa</taxon>
        <taxon>Ecdysozoa</taxon>
        <taxon>Arthropoda</taxon>
        <taxon>Hexapoda</taxon>
        <taxon>Insecta</taxon>
        <taxon>Pterygota</taxon>
        <taxon>Neoptera</taxon>
        <taxon>Paraneoptera</taxon>
        <taxon>Hemiptera</taxon>
        <taxon>Sternorrhyncha</taxon>
        <taxon>Psylloidea</taxon>
        <taxon>Psyllidae</taxon>
        <taxon>Psyllinae</taxon>
        <taxon>Cacopsylla</taxon>
    </lineage>
</organism>